<feature type="region of interest" description="Disordered" evidence="12">
    <location>
        <begin position="262"/>
        <end position="281"/>
    </location>
</feature>
<comment type="subcellular location">
    <subcellularLocation>
        <location evidence="1">Nucleus</location>
    </subcellularLocation>
</comment>
<evidence type="ECO:0008006" key="17">
    <source>
        <dbReference type="Google" id="ProtNLM"/>
    </source>
</evidence>
<feature type="compositionally biased region" description="Low complexity" evidence="12">
    <location>
        <begin position="1019"/>
        <end position="1029"/>
    </location>
</feature>
<dbReference type="PANTHER" id="PTHR46462:SF3">
    <property type="entry name" value="UPSET, ISOFORM A"/>
    <property type="match status" value="1"/>
</dbReference>
<feature type="compositionally biased region" description="Basic and acidic residues" evidence="12">
    <location>
        <begin position="1548"/>
        <end position="1618"/>
    </location>
</feature>
<feature type="compositionally biased region" description="Basic and acidic residues" evidence="12">
    <location>
        <begin position="77"/>
        <end position="88"/>
    </location>
</feature>
<dbReference type="HOGENOM" id="CLU_243457_0_0_1"/>
<evidence type="ECO:0000256" key="10">
    <source>
        <dbReference type="ARBA" id="ARBA00023242"/>
    </source>
</evidence>
<dbReference type="STRING" id="135651.G0MR28"/>
<comment type="similarity">
    <text evidence="11">Belongs to the class V-like SAM-binding methyltransferase superfamily.</text>
</comment>
<feature type="region of interest" description="Disordered" evidence="12">
    <location>
        <begin position="482"/>
        <end position="699"/>
    </location>
</feature>
<feature type="region of interest" description="Disordered" evidence="12">
    <location>
        <begin position="742"/>
        <end position="903"/>
    </location>
</feature>
<dbReference type="InterPro" id="IPR001965">
    <property type="entry name" value="Znf_PHD"/>
</dbReference>
<feature type="compositionally biased region" description="Acidic residues" evidence="12">
    <location>
        <begin position="134"/>
        <end position="153"/>
    </location>
</feature>
<dbReference type="GO" id="GO:0070210">
    <property type="term" value="C:Rpd3L-Expanded complex"/>
    <property type="evidence" value="ECO:0007669"/>
    <property type="project" value="TreeGrafter"/>
</dbReference>
<dbReference type="GO" id="GO:0006325">
    <property type="term" value="P:chromatin organization"/>
    <property type="evidence" value="ECO:0007669"/>
    <property type="project" value="UniProtKB-KW"/>
</dbReference>
<feature type="region of interest" description="Disordered" evidence="12">
    <location>
        <begin position="1229"/>
        <end position="1515"/>
    </location>
</feature>
<dbReference type="CDD" id="cd15570">
    <property type="entry name" value="PHD_Bye1p_SIZ1_like"/>
    <property type="match status" value="1"/>
</dbReference>
<feature type="compositionally biased region" description="Low complexity" evidence="12">
    <location>
        <begin position="1808"/>
        <end position="1825"/>
    </location>
</feature>
<dbReference type="Pfam" id="PF00856">
    <property type="entry name" value="SET"/>
    <property type="match status" value="1"/>
</dbReference>
<feature type="domain" description="Zinc finger PHD-type" evidence="13">
    <location>
        <begin position="910"/>
        <end position="954"/>
    </location>
</feature>
<dbReference type="OrthoDB" id="5877798at2759"/>
<proteinExistence type="inferred from homology"/>
<feature type="compositionally biased region" description="Polar residues" evidence="12">
    <location>
        <begin position="633"/>
        <end position="645"/>
    </location>
</feature>
<dbReference type="eggNOG" id="KOG1844">
    <property type="taxonomic scope" value="Eukaryota"/>
</dbReference>
<accession>G0MR28</accession>
<evidence type="ECO:0000256" key="4">
    <source>
        <dbReference type="ARBA" id="ARBA00022691"/>
    </source>
</evidence>
<evidence type="ECO:0000313" key="16">
    <source>
        <dbReference type="Proteomes" id="UP000008068"/>
    </source>
</evidence>
<feature type="region of interest" description="Disordered" evidence="12">
    <location>
        <begin position="63"/>
        <end position="88"/>
    </location>
</feature>
<feature type="compositionally biased region" description="Basic and acidic residues" evidence="12">
    <location>
        <begin position="1705"/>
        <end position="1717"/>
    </location>
</feature>
<feature type="region of interest" description="Disordered" evidence="12">
    <location>
        <begin position="1"/>
        <end position="40"/>
    </location>
</feature>
<dbReference type="FunFam" id="2.170.270.10:FF:000096">
    <property type="entry name" value="Histone-lysine N-methyltransferase set-26"/>
    <property type="match status" value="1"/>
</dbReference>
<dbReference type="InterPro" id="IPR011011">
    <property type="entry name" value="Znf_FYVE_PHD"/>
</dbReference>
<feature type="compositionally biased region" description="Polar residues" evidence="12">
    <location>
        <begin position="748"/>
        <end position="764"/>
    </location>
</feature>
<dbReference type="GO" id="GO:0034967">
    <property type="term" value="C:Set3 complex"/>
    <property type="evidence" value="ECO:0007669"/>
    <property type="project" value="TreeGrafter"/>
</dbReference>
<feature type="region of interest" description="Disordered" evidence="12">
    <location>
        <begin position="1527"/>
        <end position="1851"/>
    </location>
</feature>
<dbReference type="Gene3D" id="2.170.270.10">
    <property type="entry name" value="SET domain"/>
    <property type="match status" value="1"/>
</dbReference>
<dbReference type="SMART" id="SM00317">
    <property type="entry name" value="SET"/>
    <property type="match status" value="1"/>
</dbReference>
<keyword evidence="6" id="KW-0863">Zinc-finger</keyword>
<dbReference type="Pfam" id="PF20826">
    <property type="entry name" value="PHD_5"/>
    <property type="match status" value="1"/>
</dbReference>
<feature type="compositionally biased region" description="Polar residues" evidence="12">
    <location>
        <begin position="1435"/>
        <end position="1446"/>
    </location>
</feature>
<keyword evidence="10" id="KW-0539">Nucleus</keyword>
<dbReference type="SUPFAM" id="SSF82199">
    <property type="entry name" value="SET domain"/>
    <property type="match status" value="1"/>
</dbReference>
<dbReference type="GO" id="GO:0008270">
    <property type="term" value="F:zinc ion binding"/>
    <property type="evidence" value="ECO:0007669"/>
    <property type="project" value="UniProtKB-KW"/>
</dbReference>
<dbReference type="OMA" id="IHPQEGP"/>
<dbReference type="GO" id="GO:0032259">
    <property type="term" value="P:methylation"/>
    <property type="evidence" value="ECO:0007669"/>
    <property type="project" value="UniProtKB-KW"/>
</dbReference>
<dbReference type="InterPro" id="IPR001214">
    <property type="entry name" value="SET_dom"/>
</dbReference>
<sequence length="1899" mass="211487">MADGDHLPSNEELFEQPVYEPQQDQIGMNQPPVQQTNNEHNYELVEQGNAEPSAQLLDEILGVPEDPQSSGVGSMDFRGDNNREPHEMMEPHVNYYPEDEQHQIRQPPANRVFQPTAYVPPVYVPPQPRANNGQEDDLANGDQNQEEEEDDEENMARFDANEHTVWIDSDGDEETENIILKQNFFLPYSDHNYDTPDPSERVIHPQEGPFPIIGGLDEQGNVIRQYMPPGYEAYGEEFGVPDELELADRAAAAEEARLAQIQHQQQPHAVQQQYQPQQHHVPPSLVPQQLARRPVNAVPPYAGNHMEYETVRATVPQRGVVPMREQPYRPQHEYGTPLMAAQPRVVQPNNRTAPTTVILRGTRGPQEQVMYQPSPRANQPPAQRVAAMIQQQGTYQHILNPTSGVGSGILRRSNPQQQPQLQGQRVVPVGPGIVAGQQRPVQRTNPQPRGIVDMQEREFVEHPLPLSHPPRRIQDVAPHRMTQEQRQEMQQQNRPRAQFPTQLGQRPAIGVRPTGMSAPPGTVISAQGTVLGPRMARVPGAPSHEDLSRSPQRAPQPVHEQRRFQVKVTDTYSTPIPKPSDQLPAQLTEDPDEPSTSAASAPVTVPKEQEVASDIPEEAKPPVTMKSPVRMVSATSSPVKPQQHQHGGLQKPTPPHRMTQEEKNAHFAKLEKPAPSAQPGPSSSTPSTSSSMHQHHQLPPHLHLRADDTLSVVQSVFESQHREPDTPKDKEEISKIANELKFSADKFSGNQQRQRTISGRGSYSQMPHPQQMQHHPNQHQNPMDMMHDGRKRHPSIGRYDMNLAGQVPQRPIPPHLRNQEPDPEPRIRHPEAGLEPPHRPRGRPRGSTGPQRARWPDGQEPVAPHRGGARTLPPRQPPTQPARSGAPVQNNSDSESEGIEGDGEESWEMRCHCGMDHGDGETVECDECKTWQHMGCMGLTVKSDVSQYKCEKCLPRKLPVTRAEARKIQHKVLERLIKAGEKEDRKKEKARKSEPVEPVKQKQSQQPSTSRKSAPMPIQQHQQQQQQLQRGGEIRVPQLNEYSKAAAQLLASMHQTAGADTLLEDSRCHKKARRMFVEESVEALVTTEVVAIRQVILEMNGYVSMSNEVKRQPGGGNAVFMYDGLMKGTSGEEMGDGQELVCVDAKKKGNDSRFCRRSCIPNCVLKHVLGSQATLGIMIVATKDIHRNVEVTLPFDADWRDADVPLECAEHLKELQMCPFEAERRRYANERHRSQETERRKAEEARRADEERRRLEDEVRLERAARTRQMDEEAELERMAQERAKKAERDEARKKKEAEKAEKKLEAERKEAEEKAKRDAEEKVLTEKKAEEKRKTMELEKQKEAEKKKKLEEDKKKKQEEKEKKTAAEKAKAPTEKLSREERKIQQIEEIFRHQEEREERAKSQTPVRDDVPSTSGPAPVRVSARQKNRRDSQSSDASSIATPGTTGKAKRMQSVASDFATPAAKRVRATTVATNSPQDSATRKRGAAATTSAKSSATKRTKHEHATRGEFQNEIDRLAECGVKTASKGHNDYSLPDYDEPVSDWVSKFEDNKAKKKAEKEKREKDAENRKRKQAEADEKLAKLKADAAAAEEEKRQKQAKKAEKAPKKEQEKEKTPEASAAPIVPKTPKSVAPKEQTKKDATPAQAPEKPNAPKPSAPAPKDQPSSSQTPKTVAPQISKASAPKETASTSSASSKTPVVAKPVPKDDFHGMEREASNSTEGSVEKDVAPTAGAPVTTDKKIPKKLSMAEYAQRKKQETASSSATSSGASSSTTPARRGFIPSTDGSELVNVQLSAIPLDDHMTNKSTTTTAPSAPTGTSGTPADTITSPSRRARGAPSDSSSADESAHSMDLLARASVVFGLGQVAGQQQPQQRAPQPSAQEPLAPRVRNRPTRWND</sequence>
<dbReference type="SMART" id="SM00249">
    <property type="entry name" value="PHD"/>
    <property type="match status" value="1"/>
</dbReference>
<organism evidence="16">
    <name type="scientific">Caenorhabditis brenneri</name>
    <name type="common">Nematode worm</name>
    <dbReference type="NCBI Taxonomy" id="135651"/>
    <lineage>
        <taxon>Eukaryota</taxon>
        <taxon>Metazoa</taxon>
        <taxon>Ecdysozoa</taxon>
        <taxon>Nematoda</taxon>
        <taxon>Chromadorea</taxon>
        <taxon>Rhabditida</taxon>
        <taxon>Rhabditina</taxon>
        <taxon>Rhabditomorpha</taxon>
        <taxon>Rhabditoidea</taxon>
        <taxon>Rhabditidae</taxon>
        <taxon>Peloderinae</taxon>
        <taxon>Caenorhabditis</taxon>
    </lineage>
</organism>
<feature type="compositionally biased region" description="Low complexity" evidence="12">
    <location>
        <begin position="1760"/>
        <end position="1777"/>
    </location>
</feature>
<dbReference type="FunCoup" id="G0MR28">
    <property type="interactions" value="2257"/>
</dbReference>
<evidence type="ECO:0000256" key="6">
    <source>
        <dbReference type="ARBA" id="ARBA00022771"/>
    </source>
</evidence>
<feature type="compositionally biased region" description="Polar residues" evidence="12">
    <location>
        <begin position="493"/>
        <end position="504"/>
    </location>
</feature>
<feature type="compositionally biased region" description="Basic and acidic residues" evidence="12">
    <location>
        <begin position="1229"/>
        <end position="1412"/>
    </location>
</feature>
<feature type="compositionally biased region" description="Low complexity" evidence="12">
    <location>
        <begin position="765"/>
        <end position="783"/>
    </location>
</feature>
<keyword evidence="4" id="KW-0949">S-adenosyl-L-methionine</keyword>
<evidence type="ECO:0000256" key="5">
    <source>
        <dbReference type="ARBA" id="ARBA00022723"/>
    </source>
</evidence>
<dbReference type="GO" id="GO:0006355">
    <property type="term" value="P:regulation of DNA-templated transcription"/>
    <property type="evidence" value="ECO:0007669"/>
    <property type="project" value="TreeGrafter"/>
</dbReference>
<evidence type="ECO:0000259" key="14">
    <source>
        <dbReference type="SMART" id="SM00317"/>
    </source>
</evidence>
<feature type="compositionally biased region" description="Low complexity" evidence="12">
    <location>
        <begin position="1461"/>
        <end position="1475"/>
    </location>
</feature>
<dbReference type="InterPro" id="IPR019786">
    <property type="entry name" value="Zinc_finger_PHD-type_CS"/>
</dbReference>
<feature type="compositionally biased region" description="Low complexity" evidence="12">
    <location>
        <begin position="1866"/>
        <end position="1883"/>
    </location>
</feature>
<dbReference type="SUPFAM" id="SSF57903">
    <property type="entry name" value="FYVE/PHD zinc finger"/>
    <property type="match status" value="1"/>
</dbReference>
<feature type="domain" description="SET" evidence="14">
    <location>
        <begin position="1070"/>
        <end position="1202"/>
    </location>
</feature>
<keyword evidence="5" id="KW-0479">Metal-binding</keyword>
<evidence type="ECO:0000256" key="12">
    <source>
        <dbReference type="SAM" id="MobiDB-lite"/>
    </source>
</evidence>
<dbReference type="Gene3D" id="3.30.40.10">
    <property type="entry name" value="Zinc/RING finger domain, C3HC4 (zinc finger)"/>
    <property type="match status" value="1"/>
</dbReference>
<reference evidence="16" key="1">
    <citation type="submission" date="2011-07" db="EMBL/GenBank/DDBJ databases">
        <authorList>
            <consortium name="Caenorhabditis brenneri Sequencing and Analysis Consortium"/>
            <person name="Wilson R.K."/>
        </authorList>
    </citation>
    <scope>NUCLEOTIDE SEQUENCE [LARGE SCALE GENOMIC DNA]</scope>
    <source>
        <strain evidence="16">PB2801</strain>
    </source>
</reference>
<feature type="compositionally biased region" description="Polar residues" evidence="12">
    <location>
        <begin position="1785"/>
        <end position="1795"/>
    </location>
</feature>
<feature type="compositionally biased region" description="Basic and acidic residues" evidence="12">
    <location>
        <begin position="658"/>
        <end position="672"/>
    </location>
</feature>
<name>G0MR28_CAEBE</name>
<evidence type="ECO:0000256" key="1">
    <source>
        <dbReference type="ARBA" id="ARBA00004123"/>
    </source>
</evidence>
<feature type="region of interest" description="Disordered" evidence="12">
    <location>
        <begin position="1866"/>
        <end position="1899"/>
    </location>
</feature>
<dbReference type="PANTHER" id="PTHR46462">
    <property type="entry name" value="UPSET, ISOFORM A"/>
    <property type="match status" value="1"/>
</dbReference>
<evidence type="ECO:0000259" key="13">
    <source>
        <dbReference type="SMART" id="SM00249"/>
    </source>
</evidence>
<gene>
    <name evidence="15" type="ORF">CAEBREN_14115</name>
</gene>
<dbReference type="InterPro" id="IPR046341">
    <property type="entry name" value="SET_dom_sf"/>
</dbReference>
<evidence type="ECO:0000256" key="3">
    <source>
        <dbReference type="ARBA" id="ARBA00022679"/>
    </source>
</evidence>
<feature type="compositionally biased region" description="Basic and acidic residues" evidence="12">
    <location>
        <begin position="817"/>
        <end position="838"/>
    </location>
</feature>
<dbReference type="EMBL" id="GL379808">
    <property type="protein sequence ID" value="EGT42085.1"/>
    <property type="molecule type" value="Genomic_DNA"/>
</dbReference>
<feature type="compositionally biased region" description="Polar residues" evidence="12">
    <location>
        <begin position="22"/>
        <end position="39"/>
    </location>
</feature>
<feature type="compositionally biased region" description="Low complexity" evidence="12">
    <location>
        <begin position="1488"/>
        <end position="1497"/>
    </location>
</feature>
<dbReference type="PROSITE" id="PS01359">
    <property type="entry name" value="ZF_PHD_1"/>
    <property type="match status" value="1"/>
</dbReference>
<keyword evidence="3" id="KW-0808">Transferase</keyword>
<feature type="compositionally biased region" description="Low complexity" evidence="12">
    <location>
        <begin position="673"/>
        <end position="692"/>
    </location>
</feature>
<feature type="compositionally biased region" description="Basic and acidic residues" evidence="12">
    <location>
        <begin position="979"/>
        <end position="1000"/>
    </location>
</feature>
<dbReference type="InterPro" id="IPR013083">
    <property type="entry name" value="Znf_RING/FYVE/PHD"/>
</dbReference>
<evidence type="ECO:0000256" key="2">
    <source>
        <dbReference type="ARBA" id="ARBA00022603"/>
    </source>
</evidence>
<keyword evidence="7" id="KW-0862">Zinc</keyword>
<feature type="region of interest" description="Disordered" evidence="12">
    <location>
        <begin position="979"/>
        <end position="1031"/>
    </location>
</feature>
<feature type="compositionally biased region" description="Low complexity" evidence="12">
    <location>
        <begin position="1680"/>
        <end position="1703"/>
    </location>
</feature>
<dbReference type="GO" id="GO:0008168">
    <property type="term" value="F:methyltransferase activity"/>
    <property type="evidence" value="ECO:0007669"/>
    <property type="project" value="UniProtKB-KW"/>
</dbReference>
<keyword evidence="16" id="KW-1185">Reference proteome</keyword>
<feature type="compositionally biased region" description="Polar residues" evidence="12">
    <location>
        <begin position="1001"/>
        <end position="1012"/>
    </location>
</feature>
<evidence type="ECO:0000256" key="7">
    <source>
        <dbReference type="ARBA" id="ARBA00022833"/>
    </source>
</evidence>
<dbReference type="Proteomes" id="UP000008068">
    <property type="component" value="Unassembled WGS sequence"/>
</dbReference>
<dbReference type="InParanoid" id="G0MR28"/>
<feature type="compositionally biased region" description="Basic residues" evidence="12">
    <location>
        <begin position="1890"/>
        <end position="1899"/>
    </location>
</feature>
<evidence type="ECO:0000256" key="9">
    <source>
        <dbReference type="ARBA" id="ARBA00023054"/>
    </source>
</evidence>
<protein>
    <recommendedName>
        <fullName evidence="17">SET domain-containing protein</fullName>
    </recommendedName>
</protein>
<evidence type="ECO:0000256" key="11">
    <source>
        <dbReference type="ARBA" id="ARBA00060998"/>
    </source>
</evidence>
<keyword evidence="2" id="KW-0489">Methyltransferase</keyword>
<evidence type="ECO:0000256" key="8">
    <source>
        <dbReference type="ARBA" id="ARBA00022853"/>
    </source>
</evidence>
<evidence type="ECO:0000313" key="15">
    <source>
        <dbReference type="EMBL" id="EGT42085.1"/>
    </source>
</evidence>
<keyword evidence="8" id="KW-0156">Chromatin regulator</keyword>
<feature type="region of interest" description="Disordered" evidence="12">
    <location>
        <begin position="122"/>
        <end position="155"/>
    </location>
</feature>
<dbReference type="CDD" id="cd10529">
    <property type="entry name" value="SET_SETD5-like"/>
    <property type="match status" value="1"/>
</dbReference>
<keyword evidence="9" id="KW-0175">Coiled coil</keyword>
<feature type="compositionally biased region" description="Acidic residues" evidence="12">
    <location>
        <begin position="894"/>
        <end position="903"/>
    </location>
</feature>